<proteinExistence type="predicted"/>
<evidence type="ECO:0000256" key="14">
    <source>
        <dbReference type="ARBA" id="ARBA00041330"/>
    </source>
</evidence>
<evidence type="ECO:0000256" key="4">
    <source>
        <dbReference type="ARBA" id="ARBA00022696"/>
    </source>
</evidence>
<comment type="subcellular location">
    <subcellularLocation>
        <location evidence="1">Secreted</location>
    </subcellularLocation>
</comment>
<keyword evidence="2" id="KW-0964">Secreted</keyword>
<comment type="caution">
    <text evidence="17">The sequence shown here is derived from an EMBL/GenBank/DDBJ whole genome shotgun (WGS) entry which is preliminary data.</text>
</comment>
<dbReference type="CDD" id="cd00042">
    <property type="entry name" value="CY"/>
    <property type="match status" value="1"/>
</dbReference>
<dbReference type="Proteomes" id="UP000700334">
    <property type="component" value="Unassembled WGS sequence"/>
</dbReference>
<evidence type="ECO:0000256" key="7">
    <source>
        <dbReference type="ARBA" id="ARBA00022833"/>
    </source>
</evidence>
<name>A0A8J6DQ37_GALPY</name>
<dbReference type="PANTHER" id="PTHR13814:SF3">
    <property type="entry name" value="HISTIDINE-RICH GLYCOPROTEIN"/>
    <property type="match status" value="1"/>
</dbReference>
<evidence type="ECO:0000256" key="12">
    <source>
        <dbReference type="ARBA" id="ARBA00023281"/>
    </source>
</evidence>
<evidence type="ECO:0000256" key="15">
    <source>
        <dbReference type="SAM" id="MobiDB-lite"/>
    </source>
</evidence>
<feature type="region of interest" description="Disordered" evidence="15">
    <location>
        <begin position="457"/>
        <end position="479"/>
    </location>
</feature>
<keyword evidence="11" id="KW-0325">Glycoprotein</keyword>
<dbReference type="GO" id="GO:0042730">
    <property type="term" value="P:fibrinolysis"/>
    <property type="evidence" value="ECO:0007669"/>
    <property type="project" value="UniProtKB-KW"/>
</dbReference>
<feature type="domain" description="Cystatin" evidence="16">
    <location>
        <begin position="121"/>
        <end position="226"/>
    </location>
</feature>
<feature type="compositionally biased region" description="Pro residues" evidence="15">
    <location>
        <begin position="395"/>
        <end position="408"/>
    </location>
</feature>
<organism evidence="17 18">
    <name type="scientific">Galemys pyrenaicus</name>
    <name type="common">Iberian desman</name>
    <name type="synonym">Pyrenean desman</name>
    <dbReference type="NCBI Taxonomy" id="202257"/>
    <lineage>
        <taxon>Eukaryota</taxon>
        <taxon>Metazoa</taxon>
        <taxon>Chordata</taxon>
        <taxon>Craniata</taxon>
        <taxon>Vertebrata</taxon>
        <taxon>Euteleostomi</taxon>
        <taxon>Mammalia</taxon>
        <taxon>Eutheria</taxon>
        <taxon>Laurasiatheria</taxon>
        <taxon>Eulipotyphla</taxon>
        <taxon>Talpidae</taxon>
        <taxon>Galemys</taxon>
    </lineage>
</organism>
<dbReference type="AlphaFoldDB" id="A0A8J6DQ37"/>
<feature type="domain" description="Cystatin" evidence="16">
    <location>
        <begin position="1"/>
        <end position="114"/>
    </location>
</feature>
<evidence type="ECO:0000256" key="2">
    <source>
        <dbReference type="ARBA" id="ARBA00022525"/>
    </source>
</evidence>
<dbReference type="InterPro" id="IPR000010">
    <property type="entry name" value="Cystatin_dom"/>
</dbReference>
<sequence length="500" mass="55858">QDSWAVSPENCDTTEPLAGKVLDLINKGRRDGYLFQLLRVADAHLDKTESRAVYYLVLDVKESDCSVLSRKHWDDCKPDVSQRPSEIVIGQCKVIATTHSTDYQHLRVKNFNCTTSSALTNTKDSPVFLDFFEDTHLYREQADKALEKFKGENADFARFRVDQVERVAQARGGEGTKYYVDFSVRNCSGYHFPRHFNAFGFCRADLSYNVEASDLESPIDIVINCEVFNLEVKTPVVCIAFGDIRIILLASLHSSTMDTEITIISTNHINLDPFIITVPVDTVPMDTVPMDMVPMGTVPLDMVPLNTVPMDTVPMDMVPMGMVPLDMVPMDTVPMDTVPMDTVPMDMVPIDTIPMDIMDAVLTTVPMALISMILDPVTHHPILQAMVPPLQAMSTPPPGHGTPPPDHGPPPRHSEERGPDKGQFLFESRQTGYVYRLPPLEISEVLPSPEANFPIFSMPNHNPQKPEIQPFPQSVSESCPGKFKSEFPQVSKFFGYKSPK</sequence>
<dbReference type="GO" id="GO:0004867">
    <property type="term" value="F:serine-type endopeptidase inhibitor activity"/>
    <property type="evidence" value="ECO:0007669"/>
    <property type="project" value="TreeGrafter"/>
</dbReference>
<dbReference type="SUPFAM" id="SSF54403">
    <property type="entry name" value="Cystatin/monellin"/>
    <property type="match status" value="1"/>
</dbReference>
<evidence type="ECO:0000313" key="18">
    <source>
        <dbReference type="Proteomes" id="UP000700334"/>
    </source>
</evidence>
<evidence type="ECO:0000313" key="17">
    <source>
        <dbReference type="EMBL" id="KAG8516579.1"/>
    </source>
</evidence>
<evidence type="ECO:0000259" key="16">
    <source>
        <dbReference type="SMART" id="SM00043"/>
    </source>
</evidence>
<dbReference type="Gene3D" id="3.10.450.10">
    <property type="match status" value="2"/>
</dbReference>
<evidence type="ECO:0000256" key="9">
    <source>
        <dbReference type="ARBA" id="ARBA00023084"/>
    </source>
</evidence>
<evidence type="ECO:0000256" key="1">
    <source>
        <dbReference type="ARBA" id="ARBA00004613"/>
    </source>
</evidence>
<dbReference type="GO" id="GO:0008270">
    <property type="term" value="F:zinc ion binding"/>
    <property type="evidence" value="ECO:0007669"/>
    <property type="project" value="TreeGrafter"/>
</dbReference>
<dbReference type="SMART" id="SM00043">
    <property type="entry name" value="CY"/>
    <property type="match status" value="2"/>
</dbReference>
<evidence type="ECO:0000256" key="6">
    <source>
        <dbReference type="ARBA" id="ARBA00022737"/>
    </source>
</evidence>
<dbReference type="FunFam" id="3.10.450.10:FF:000015">
    <property type="entry name" value="Histidine-rich glycoprotein"/>
    <property type="match status" value="1"/>
</dbReference>
<evidence type="ECO:0000256" key="11">
    <source>
        <dbReference type="ARBA" id="ARBA00023180"/>
    </source>
</evidence>
<evidence type="ECO:0000256" key="3">
    <source>
        <dbReference type="ARBA" id="ARBA00022674"/>
    </source>
</evidence>
<dbReference type="GO" id="GO:0008201">
    <property type="term" value="F:heparin binding"/>
    <property type="evidence" value="ECO:0007669"/>
    <property type="project" value="UniProtKB-KW"/>
</dbReference>
<dbReference type="GO" id="GO:0072562">
    <property type="term" value="C:blood microparticle"/>
    <property type="evidence" value="ECO:0007669"/>
    <property type="project" value="TreeGrafter"/>
</dbReference>
<dbReference type="GO" id="GO:0010468">
    <property type="term" value="P:regulation of gene expression"/>
    <property type="evidence" value="ECO:0007669"/>
    <property type="project" value="UniProtKB-ARBA"/>
</dbReference>
<evidence type="ECO:0000256" key="8">
    <source>
        <dbReference type="ARBA" id="ARBA00023008"/>
    </source>
</evidence>
<gene>
    <name evidence="17" type="ORF">J0S82_001499</name>
</gene>
<keyword evidence="4" id="KW-0356">Hemostasis</keyword>
<dbReference type="GO" id="GO:0051918">
    <property type="term" value="P:negative regulation of fibrinolysis"/>
    <property type="evidence" value="ECO:0007669"/>
    <property type="project" value="TreeGrafter"/>
</dbReference>
<keyword evidence="18" id="KW-1185">Reference proteome</keyword>
<dbReference type="GO" id="GO:0004869">
    <property type="term" value="F:cysteine-type endopeptidase inhibitor activity"/>
    <property type="evidence" value="ECO:0007669"/>
    <property type="project" value="InterPro"/>
</dbReference>
<evidence type="ECO:0000256" key="10">
    <source>
        <dbReference type="ARBA" id="ARBA00023157"/>
    </source>
</evidence>
<dbReference type="EMBL" id="JAGFMF010011674">
    <property type="protein sequence ID" value="KAG8516579.1"/>
    <property type="molecule type" value="Genomic_DNA"/>
</dbReference>
<evidence type="ECO:0000256" key="5">
    <source>
        <dbReference type="ARBA" id="ARBA00022729"/>
    </source>
</evidence>
<keyword evidence="3" id="KW-0358">Heparin-binding</keyword>
<feature type="non-terminal residue" evidence="17">
    <location>
        <position position="500"/>
    </location>
</feature>
<keyword evidence="10" id="KW-1015">Disulfide bond</keyword>
<keyword evidence="12" id="KW-0280">Fibrinolysis</keyword>
<dbReference type="InterPro" id="IPR050735">
    <property type="entry name" value="Kininogen_Fetuin_HRG"/>
</dbReference>
<dbReference type="GO" id="GO:0007596">
    <property type="term" value="P:blood coagulation"/>
    <property type="evidence" value="ECO:0007669"/>
    <property type="project" value="UniProtKB-KW"/>
</dbReference>
<dbReference type="InterPro" id="IPR046350">
    <property type="entry name" value="Cystatin_sf"/>
</dbReference>
<dbReference type="PANTHER" id="PTHR13814">
    <property type="entry name" value="FETUIN"/>
    <property type="match status" value="1"/>
</dbReference>
<keyword evidence="8" id="KW-0186">Copper</keyword>
<reference evidence="17" key="1">
    <citation type="journal article" date="2021" name="Evol. Appl.">
        <title>The genome of the Pyrenean desman and the effects of bottlenecks and inbreeding on the genomic landscape of an endangered species.</title>
        <authorList>
            <person name="Escoda L."/>
            <person name="Castresana J."/>
        </authorList>
    </citation>
    <scope>NUCLEOTIDE SEQUENCE</scope>
    <source>
        <strain evidence="17">IBE-C5619</strain>
    </source>
</reference>
<accession>A0A8J6DQ37</accession>
<dbReference type="OrthoDB" id="9941887at2759"/>
<keyword evidence="9" id="KW-0094">Blood coagulation</keyword>
<dbReference type="FunFam" id="3.10.450.10:FF:000005">
    <property type="entry name" value="Histidine-rich glycoprotein"/>
    <property type="match status" value="1"/>
</dbReference>
<dbReference type="GO" id="GO:0016525">
    <property type="term" value="P:negative regulation of angiogenesis"/>
    <property type="evidence" value="ECO:0007669"/>
    <property type="project" value="UniProtKB-ARBA"/>
</dbReference>
<dbReference type="GO" id="GO:0010543">
    <property type="term" value="P:regulation of platelet activation"/>
    <property type="evidence" value="ECO:0007669"/>
    <property type="project" value="TreeGrafter"/>
</dbReference>
<dbReference type="Pfam" id="PF00031">
    <property type="entry name" value="Cystatin"/>
    <property type="match status" value="1"/>
</dbReference>
<protein>
    <recommendedName>
        <fullName evidence="13">Histidine-rich glycoprotein</fullName>
    </recommendedName>
    <alternativeName>
        <fullName evidence="14">Histidine-proline-rich glycoprotein</fullName>
    </alternativeName>
</protein>
<evidence type="ECO:0000256" key="13">
    <source>
        <dbReference type="ARBA" id="ARBA00039613"/>
    </source>
</evidence>
<keyword evidence="7" id="KW-0862">Zinc</keyword>
<keyword evidence="5" id="KW-0732">Signal</keyword>
<feature type="region of interest" description="Disordered" evidence="15">
    <location>
        <begin position="390"/>
        <end position="420"/>
    </location>
</feature>
<keyword evidence="6" id="KW-0677">Repeat</keyword>